<feature type="transmembrane region" description="Helical" evidence="1">
    <location>
        <begin position="84"/>
        <end position="103"/>
    </location>
</feature>
<evidence type="ECO:0008006" key="4">
    <source>
        <dbReference type="Google" id="ProtNLM"/>
    </source>
</evidence>
<dbReference type="RefSeq" id="WP_135270994.1">
    <property type="nucleotide sequence ID" value="NZ_SRIB01000006.1"/>
</dbReference>
<proteinExistence type="predicted"/>
<dbReference type="InterPro" id="IPR008875">
    <property type="entry name" value="TraX"/>
</dbReference>
<organism evidence="2 3">
    <name type="scientific">Soehngenia longivitae</name>
    <dbReference type="NCBI Taxonomy" id="2562294"/>
    <lineage>
        <taxon>Bacteria</taxon>
        <taxon>Bacillati</taxon>
        <taxon>Bacillota</taxon>
        <taxon>Tissierellia</taxon>
        <taxon>Tissierellales</taxon>
        <taxon>Tissierellaceae</taxon>
        <taxon>Soehngenia</taxon>
    </lineage>
</organism>
<keyword evidence="3" id="KW-1185">Reference proteome</keyword>
<feature type="transmembrane region" description="Helical" evidence="1">
    <location>
        <begin position="58"/>
        <end position="78"/>
    </location>
</feature>
<dbReference type="AlphaFoldDB" id="A0A4Z0D3E0"/>
<keyword evidence="1" id="KW-0812">Transmembrane</keyword>
<accession>A0A4Z0D3E0</accession>
<dbReference type="OrthoDB" id="9781069at2"/>
<feature type="transmembrane region" description="Helical" evidence="1">
    <location>
        <begin position="115"/>
        <end position="143"/>
    </location>
</feature>
<feature type="transmembrane region" description="Helical" evidence="1">
    <location>
        <begin position="28"/>
        <end position="46"/>
    </location>
</feature>
<keyword evidence="1" id="KW-1133">Transmembrane helix</keyword>
<gene>
    <name evidence="2" type="ORF">E4100_05255</name>
</gene>
<comment type="caution">
    <text evidence="2">The sequence shown here is derived from an EMBL/GenBank/DDBJ whole genome shotgun (WGS) entry which is preliminary data.</text>
</comment>
<dbReference type="Pfam" id="PF05857">
    <property type="entry name" value="TraX"/>
    <property type="match status" value="1"/>
</dbReference>
<name>A0A4Z0D3E0_9FIRM</name>
<keyword evidence="1" id="KW-0472">Membrane</keyword>
<evidence type="ECO:0000256" key="1">
    <source>
        <dbReference type="SAM" id="Phobius"/>
    </source>
</evidence>
<reference evidence="2 3" key="1">
    <citation type="submission" date="2019-03" db="EMBL/GenBank/DDBJ databases">
        <title>Draft genome sequence data and analysis of a Fermenting Bacterium, Soehngenia longevitae strain 1933PT, isolated from petroleum reservoir in Azerbaijan.</title>
        <authorList>
            <person name="Grouzdev D.S."/>
            <person name="Bidzhieva S.K."/>
            <person name="Sokolova D.S."/>
            <person name="Tourova T.P."/>
            <person name="Poltaraus A.B."/>
            <person name="Nazina T.N."/>
        </authorList>
    </citation>
    <scope>NUCLEOTIDE SEQUENCE [LARGE SCALE GENOMIC DNA]</scope>
    <source>
        <strain evidence="2 3">1933P</strain>
    </source>
</reference>
<sequence>MTNFILKLIALITMIIDHYGAVFASDIILFRIIGRLAFPIYCFLLVQGFIHTSNIKKYATRLLVFALISEIPFDLAFYGRIYPMHQNIFFTLFIGLITIYYIDKIFSEKKQYFPLIIFFSFLISSLLFVDYSFIGIIYILVFYFTRNYDRSRQLLFSGIIIFLANIFTGSYLQNYALFSLIPIYFYNNKLGFYNKKMQLLFYIAYPLHLAVFALIKLYY</sequence>
<evidence type="ECO:0000313" key="2">
    <source>
        <dbReference type="EMBL" id="TFZ40221.1"/>
    </source>
</evidence>
<feature type="transmembrane region" description="Helical" evidence="1">
    <location>
        <begin position="155"/>
        <end position="178"/>
    </location>
</feature>
<dbReference type="EMBL" id="SRIB01000006">
    <property type="protein sequence ID" value="TFZ40221.1"/>
    <property type="molecule type" value="Genomic_DNA"/>
</dbReference>
<protein>
    <recommendedName>
        <fullName evidence="4">Conjugal transfer protein TraX</fullName>
    </recommendedName>
</protein>
<evidence type="ECO:0000313" key="3">
    <source>
        <dbReference type="Proteomes" id="UP000298381"/>
    </source>
</evidence>
<dbReference type="Proteomes" id="UP000298381">
    <property type="component" value="Unassembled WGS sequence"/>
</dbReference>
<feature type="transmembrane region" description="Helical" evidence="1">
    <location>
        <begin position="199"/>
        <end position="218"/>
    </location>
</feature>
<feature type="transmembrane region" description="Helical" evidence="1">
    <location>
        <begin position="5"/>
        <end position="22"/>
    </location>
</feature>